<gene>
    <name evidence="2" type="ORF">RU08_24540</name>
</gene>
<evidence type="ECO:0000256" key="1">
    <source>
        <dbReference type="SAM" id="MobiDB-lite"/>
    </source>
</evidence>
<dbReference type="RefSeq" id="WP_042556506.1">
    <property type="nucleotide sequence ID" value="NZ_JXQW01000117.1"/>
</dbReference>
<dbReference type="AlphaFoldDB" id="A0A0D0J0A5"/>
<organism evidence="2 3">
    <name type="scientific">Pseudomonas fulva</name>
    <dbReference type="NCBI Taxonomy" id="47880"/>
    <lineage>
        <taxon>Bacteria</taxon>
        <taxon>Pseudomonadati</taxon>
        <taxon>Pseudomonadota</taxon>
        <taxon>Gammaproteobacteria</taxon>
        <taxon>Pseudomonadales</taxon>
        <taxon>Pseudomonadaceae</taxon>
        <taxon>Pseudomonas</taxon>
    </lineage>
</organism>
<name>A0A0D0J0A5_9PSED</name>
<reference evidence="2 3" key="1">
    <citation type="submission" date="2014-12" db="EMBL/GenBank/DDBJ databases">
        <title>16Stimator: statistical estimation of ribosomal gene copy numbers from draft genome assemblies.</title>
        <authorList>
            <person name="Perisin M.A."/>
            <person name="Vetter M."/>
            <person name="Gilbert J.A."/>
            <person name="Bergelson J."/>
        </authorList>
    </citation>
    <scope>NUCLEOTIDE SEQUENCE [LARGE SCALE GENOMIC DNA]</scope>
    <source>
        <strain evidence="2 3">MEJ086</strain>
    </source>
</reference>
<dbReference type="Proteomes" id="UP000032068">
    <property type="component" value="Unassembled WGS sequence"/>
</dbReference>
<comment type="caution">
    <text evidence="2">The sequence shown here is derived from an EMBL/GenBank/DDBJ whole genome shotgun (WGS) entry which is preliminary data.</text>
</comment>
<evidence type="ECO:0000313" key="2">
    <source>
        <dbReference type="EMBL" id="KIP88743.1"/>
    </source>
</evidence>
<evidence type="ECO:0000313" key="3">
    <source>
        <dbReference type="Proteomes" id="UP000032068"/>
    </source>
</evidence>
<accession>A0A0D0J0A5</accession>
<sequence length="91" mass="10247">MTDSRPPIPPFPGRKRPTPRPGSQSLDAQSEAEQRADLLLCLFNELLGKKNERTDSLEIRVAYLFAKDLVEELVALYRQALREARDGHDGA</sequence>
<proteinExistence type="predicted"/>
<protein>
    <submittedName>
        <fullName evidence="2">Uncharacterized protein</fullName>
    </submittedName>
</protein>
<feature type="compositionally biased region" description="Pro residues" evidence="1">
    <location>
        <begin position="1"/>
        <end position="12"/>
    </location>
</feature>
<feature type="region of interest" description="Disordered" evidence="1">
    <location>
        <begin position="1"/>
        <end position="31"/>
    </location>
</feature>
<dbReference type="OrthoDB" id="7025783at2"/>
<dbReference type="EMBL" id="JXQW01000117">
    <property type="protein sequence ID" value="KIP88743.1"/>
    <property type="molecule type" value="Genomic_DNA"/>
</dbReference>